<gene>
    <name evidence="1" type="ORF">M6B38_187215</name>
</gene>
<dbReference type="AlphaFoldDB" id="A0AAX6EJN6"/>
<proteinExistence type="predicted"/>
<protein>
    <submittedName>
        <fullName evidence="1">Uncharacterized protein</fullName>
    </submittedName>
</protein>
<evidence type="ECO:0000313" key="2">
    <source>
        <dbReference type="Proteomes" id="UP001140949"/>
    </source>
</evidence>
<dbReference type="Proteomes" id="UP001140949">
    <property type="component" value="Unassembled WGS sequence"/>
</dbReference>
<reference evidence="1" key="2">
    <citation type="submission" date="2023-04" db="EMBL/GenBank/DDBJ databases">
        <authorList>
            <person name="Bruccoleri R.E."/>
            <person name="Oakeley E.J."/>
            <person name="Faust A.-M."/>
            <person name="Dessus-Babus S."/>
            <person name="Altorfer M."/>
            <person name="Burckhardt D."/>
            <person name="Oertli M."/>
            <person name="Naumann U."/>
            <person name="Petersen F."/>
            <person name="Wong J."/>
        </authorList>
    </citation>
    <scope>NUCLEOTIDE SEQUENCE</scope>
    <source>
        <strain evidence="1">GSM-AAB239-AS_SAM_17_03QT</strain>
        <tissue evidence="1">Leaf</tissue>
    </source>
</reference>
<accession>A0AAX6EJN6</accession>
<keyword evidence="2" id="KW-1185">Reference proteome</keyword>
<dbReference type="EMBL" id="JANAVB010036017">
    <property type="protein sequence ID" value="KAJ6804260.1"/>
    <property type="molecule type" value="Genomic_DNA"/>
</dbReference>
<name>A0AAX6EJN6_IRIPA</name>
<organism evidence="1 2">
    <name type="scientific">Iris pallida</name>
    <name type="common">Sweet iris</name>
    <dbReference type="NCBI Taxonomy" id="29817"/>
    <lineage>
        <taxon>Eukaryota</taxon>
        <taxon>Viridiplantae</taxon>
        <taxon>Streptophyta</taxon>
        <taxon>Embryophyta</taxon>
        <taxon>Tracheophyta</taxon>
        <taxon>Spermatophyta</taxon>
        <taxon>Magnoliopsida</taxon>
        <taxon>Liliopsida</taxon>
        <taxon>Asparagales</taxon>
        <taxon>Iridaceae</taxon>
        <taxon>Iridoideae</taxon>
        <taxon>Irideae</taxon>
        <taxon>Iris</taxon>
    </lineage>
</organism>
<evidence type="ECO:0000313" key="1">
    <source>
        <dbReference type="EMBL" id="KAJ6804260.1"/>
    </source>
</evidence>
<reference evidence="1" key="1">
    <citation type="journal article" date="2023" name="GigaByte">
        <title>Genome assembly of the bearded iris, Iris pallida Lam.</title>
        <authorList>
            <person name="Bruccoleri R.E."/>
            <person name="Oakeley E.J."/>
            <person name="Faust A.M.E."/>
            <person name="Altorfer M."/>
            <person name="Dessus-Babus S."/>
            <person name="Burckhardt D."/>
            <person name="Oertli M."/>
            <person name="Naumann U."/>
            <person name="Petersen F."/>
            <person name="Wong J."/>
        </authorList>
    </citation>
    <scope>NUCLEOTIDE SEQUENCE</scope>
    <source>
        <strain evidence="1">GSM-AAB239-AS_SAM_17_03QT</strain>
    </source>
</reference>
<comment type="caution">
    <text evidence="1">The sequence shown here is derived from an EMBL/GenBank/DDBJ whole genome shotgun (WGS) entry which is preliminary data.</text>
</comment>
<sequence length="78" mass="8893">MVDIVTTDSLEQEMLGKMTYPQISVRELVLVELLQFTRESKKKWGLQYTQWLLSASSRSSSPGPSSCKSMLPVLQWIT</sequence>